<dbReference type="HOGENOM" id="CLU_3291008_0_0_4"/>
<gene>
    <name evidence="1" type="ORF">GCWU000324_01834</name>
</gene>
<reference evidence="1" key="1">
    <citation type="submission" date="2009-04" db="EMBL/GenBank/DDBJ databases">
        <authorList>
            <person name="Weinstock G."/>
            <person name="Sodergren E."/>
            <person name="Clifton S."/>
            <person name="Fulton L."/>
            <person name="Fulton B."/>
            <person name="Courtney L."/>
            <person name="Fronick C."/>
            <person name="Harrison M."/>
            <person name="Strong C."/>
            <person name="Farmer C."/>
            <person name="Delahaunty K."/>
            <person name="Markovic C."/>
            <person name="Hall O."/>
            <person name="Minx P."/>
            <person name="Tomlinson C."/>
            <person name="Mitreva M."/>
            <person name="Nelson J."/>
            <person name="Hou S."/>
            <person name="Wollam A."/>
            <person name="Pepin K.H."/>
            <person name="Johnson M."/>
            <person name="Bhonagiri V."/>
            <person name="Nash W.E."/>
            <person name="Warren W."/>
            <person name="Chinwalla A."/>
            <person name="Mardis E.R."/>
            <person name="Wilson R.K."/>
        </authorList>
    </citation>
    <scope>NUCLEOTIDE SEQUENCE [LARGE SCALE GENOMIC DNA]</scope>
    <source>
        <strain evidence="1">ATCC 51147</strain>
    </source>
</reference>
<dbReference type="EMBL" id="ACJW02000003">
    <property type="protein sequence ID" value="EEP67586.1"/>
    <property type="molecule type" value="Genomic_DNA"/>
</dbReference>
<accession>C4GIG4</accession>
<protein>
    <submittedName>
        <fullName evidence="1">Uncharacterized protein</fullName>
    </submittedName>
</protein>
<proteinExistence type="predicted"/>
<organism evidence="1 2">
    <name type="scientific">Kingella oralis ATCC 51147</name>
    <dbReference type="NCBI Taxonomy" id="629741"/>
    <lineage>
        <taxon>Bacteria</taxon>
        <taxon>Pseudomonadati</taxon>
        <taxon>Pseudomonadota</taxon>
        <taxon>Betaproteobacteria</taxon>
        <taxon>Neisseriales</taxon>
        <taxon>Neisseriaceae</taxon>
        <taxon>Kingella</taxon>
    </lineage>
</organism>
<keyword evidence="2" id="KW-1185">Reference proteome</keyword>
<name>C4GIG4_9NEIS</name>
<dbReference type="STRING" id="629741.GCWU000324_01834"/>
<dbReference type="AlphaFoldDB" id="C4GIG4"/>
<sequence length="40" mass="4524">MLARCSTLLRFLPCIRAFMSSNLPMKIVNTGSKIAKIHIF</sequence>
<dbReference type="Proteomes" id="UP000003009">
    <property type="component" value="Unassembled WGS sequence"/>
</dbReference>
<evidence type="ECO:0000313" key="2">
    <source>
        <dbReference type="Proteomes" id="UP000003009"/>
    </source>
</evidence>
<comment type="caution">
    <text evidence="1">The sequence shown here is derived from an EMBL/GenBank/DDBJ whole genome shotgun (WGS) entry which is preliminary data.</text>
</comment>
<evidence type="ECO:0000313" key="1">
    <source>
        <dbReference type="EMBL" id="EEP67586.1"/>
    </source>
</evidence>